<feature type="domain" description="NolW-like" evidence="5">
    <location>
        <begin position="664"/>
        <end position="740"/>
    </location>
</feature>
<name>A0ABT0U388_9BACT</name>
<reference evidence="6 7" key="1">
    <citation type="journal article" date="2022" name="Syst. Appl. Microbiol.">
        <title>Rhodopirellula aestuarii sp. nov., a novel member of the genus Rhodopirellula isolated from brackish sediments collected in the Tagus River estuary, Portugal.</title>
        <authorList>
            <person name="Vitorino I.R."/>
            <person name="Klimek D."/>
            <person name="Calusinska M."/>
            <person name="Lobo-da-Cunha A."/>
            <person name="Vasconcelos V."/>
            <person name="Lage O.M."/>
        </authorList>
    </citation>
    <scope>NUCLEOTIDE SEQUENCE [LARGE SCALE GENOMIC DNA]</scope>
    <source>
        <strain evidence="6 7">ICT_H3.1</strain>
    </source>
</reference>
<evidence type="ECO:0000256" key="4">
    <source>
        <dbReference type="SAM" id="MobiDB-lite"/>
    </source>
</evidence>
<keyword evidence="3" id="KW-0472">Membrane</keyword>
<dbReference type="PANTHER" id="PTHR30332:SF24">
    <property type="entry name" value="SECRETIN GSPD-RELATED"/>
    <property type="match status" value="1"/>
</dbReference>
<dbReference type="InterPro" id="IPR005644">
    <property type="entry name" value="NolW-like"/>
</dbReference>
<evidence type="ECO:0000313" key="7">
    <source>
        <dbReference type="Proteomes" id="UP001202961"/>
    </source>
</evidence>
<sequence>MNNDALERGEQHFIRTEQWMTSFLSILLLVVLCHDVAAQQTVSEVEQTNAPIATASSSESGSLKFQFSEAAWPDVLRWFADEAGLALDMTNVPDGTFNYVDNESHTVREAIDILNGYLLPRGVVLLRRDQFLVSIATDDPNLANMVPTISLEELAERGENELLRIAVPLSGFELGPVAEQLRGILGAKGVALPVDSSDSIVLQGFGNSLRTAVELIRRSVAPPSDEKLTFRSFPLRHIAVGEAERQIQSLIGLGQNPFQASMMRRQREYDRRSRGRDDNEEREDSSPNPLVANLAMNMKVSSLRHTNSLLVTATPAGVELIEQMLESIDVPSVKSPDTLFAMGGPVLRVYTVDNADEDDVAETIESVIPGVVINEDGRNNSIHIFATEEEHREVETLINTIDSGGIGDGVEVISLTRSNPAEITGMLEQLFSNEDRDDRPSISPGLRTRSIVVRGTSAQLGEIRKALASLGEGPDAVKHSMTGGGPVRRLRVGDKNRAKRIASFVKELLQDDSQYGDSVRVITPDATIDGDQQPSIIRRDRSDQRNSDTMHHRPRFNNREAFAPSDHRMEAKSRSSESDLASVIADIQTDANILPTSFTRFQVAESPMQSQRFVSDQYSRNPITIEIEGDDILMYSDDETALDEIESIIRDLIKQLPSRKQWNVFYLRAAPADVTAQTLVDLLRANNFTETYLGVGPEYELDSGIPTTMRIVPDARTNALFISGPSDQVDRAAELIRFLDTTDLPASLRDRLPRTIELQYADATTIAGLVRELFKDLLVDPNAVRRSSRDRDRDDDRDDNDEVSVVSATPVNAPGLRPSGIQLTVAVDENANALLVACNDQIFEQIKSVVAARDQAAKENEPVTSVISVSPAIAPYLQNMLLQDQPQVRTTNESERQRQRGRSRNTRPGRD</sequence>
<organism evidence="6 7">
    <name type="scientific">Aporhodopirellula aestuarii</name>
    <dbReference type="NCBI Taxonomy" id="2950107"/>
    <lineage>
        <taxon>Bacteria</taxon>
        <taxon>Pseudomonadati</taxon>
        <taxon>Planctomycetota</taxon>
        <taxon>Planctomycetia</taxon>
        <taxon>Pirellulales</taxon>
        <taxon>Pirellulaceae</taxon>
        <taxon>Aporhodopirellula</taxon>
    </lineage>
</organism>
<dbReference type="Proteomes" id="UP001202961">
    <property type="component" value="Unassembled WGS sequence"/>
</dbReference>
<evidence type="ECO:0000259" key="5">
    <source>
        <dbReference type="Pfam" id="PF03958"/>
    </source>
</evidence>
<feature type="region of interest" description="Disordered" evidence="4">
    <location>
        <begin position="262"/>
        <end position="289"/>
    </location>
</feature>
<evidence type="ECO:0000256" key="3">
    <source>
        <dbReference type="ARBA" id="ARBA00023136"/>
    </source>
</evidence>
<dbReference type="EMBL" id="JAMQBK010000025">
    <property type="protein sequence ID" value="MCM2370943.1"/>
    <property type="molecule type" value="Genomic_DNA"/>
</dbReference>
<gene>
    <name evidence="6" type="ORF">NB063_10020</name>
</gene>
<feature type="region of interest" description="Disordered" evidence="4">
    <location>
        <begin position="883"/>
        <end position="911"/>
    </location>
</feature>
<protein>
    <recommendedName>
        <fullName evidence="5">NolW-like domain-containing protein</fullName>
    </recommendedName>
</protein>
<evidence type="ECO:0000313" key="6">
    <source>
        <dbReference type="EMBL" id="MCM2370943.1"/>
    </source>
</evidence>
<dbReference type="RefSeq" id="WP_250928581.1">
    <property type="nucleotide sequence ID" value="NZ_JAMQBK010000025.1"/>
</dbReference>
<dbReference type="InterPro" id="IPR038591">
    <property type="entry name" value="NolW-like_sf"/>
</dbReference>
<feature type="compositionally biased region" description="Basic residues" evidence="4">
    <location>
        <begin position="899"/>
        <end position="911"/>
    </location>
</feature>
<feature type="region of interest" description="Disordered" evidence="4">
    <location>
        <begin position="525"/>
        <end position="577"/>
    </location>
</feature>
<keyword evidence="2" id="KW-0732">Signal</keyword>
<dbReference type="Gene3D" id="3.30.1370.120">
    <property type="match status" value="4"/>
</dbReference>
<proteinExistence type="predicted"/>
<comment type="subcellular location">
    <subcellularLocation>
        <location evidence="1">Membrane</location>
    </subcellularLocation>
</comment>
<evidence type="ECO:0000256" key="2">
    <source>
        <dbReference type="ARBA" id="ARBA00022729"/>
    </source>
</evidence>
<dbReference type="InterPro" id="IPR050810">
    <property type="entry name" value="Bact_Secretion_Sys_Channel"/>
</dbReference>
<dbReference type="Pfam" id="PF03958">
    <property type="entry name" value="Secretin_N"/>
    <property type="match status" value="3"/>
</dbReference>
<evidence type="ECO:0000256" key="1">
    <source>
        <dbReference type="ARBA" id="ARBA00004370"/>
    </source>
</evidence>
<feature type="region of interest" description="Disordered" evidence="4">
    <location>
        <begin position="784"/>
        <end position="811"/>
    </location>
</feature>
<feature type="compositionally biased region" description="Basic and acidic residues" evidence="4">
    <location>
        <begin position="265"/>
        <end position="279"/>
    </location>
</feature>
<comment type="caution">
    <text evidence="6">The sequence shown here is derived from an EMBL/GenBank/DDBJ whole genome shotgun (WGS) entry which is preliminary data.</text>
</comment>
<feature type="domain" description="NolW-like" evidence="5">
    <location>
        <begin position="348"/>
        <end position="403"/>
    </location>
</feature>
<feature type="compositionally biased region" description="Basic and acidic residues" evidence="4">
    <location>
        <begin position="565"/>
        <end position="577"/>
    </location>
</feature>
<accession>A0ABT0U388</accession>
<keyword evidence="7" id="KW-1185">Reference proteome</keyword>
<dbReference type="PANTHER" id="PTHR30332">
    <property type="entry name" value="PROBABLE GENERAL SECRETION PATHWAY PROTEIN D"/>
    <property type="match status" value="1"/>
</dbReference>
<feature type="compositionally biased region" description="Basic and acidic residues" evidence="4">
    <location>
        <begin position="537"/>
        <end position="551"/>
    </location>
</feature>
<feature type="domain" description="NolW-like" evidence="5">
    <location>
        <begin position="231"/>
        <end position="332"/>
    </location>
</feature>